<protein>
    <submittedName>
        <fullName evidence="1">Uncharacterized protein</fullName>
    </submittedName>
</protein>
<accession>A0A0P6XCC9</accession>
<dbReference type="EMBL" id="LGKP01000042">
    <property type="protein sequence ID" value="KPL80023.1"/>
    <property type="molecule type" value="Genomic_DNA"/>
</dbReference>
<dbReference type="AlphaFoldDB" id="A0A0P6XCC9"/>
<name>A0A0P6XCC9_9CHLR</name>
<reference evidence="1 2" key="1">
    <citation type="submission" date="2015-07" db="EMBL/GenBank/DDBJ databases">
        <title>Whole genome sequence of Herpetosiphon geysericola DSM 7119.</title>
        <authorList>
            <person name="Hemp J."/>
            <person name="Ward L.M."/>
            <person name="Pace L.A."/>
            <person name="Fischer W.W."/>
        </authorList>
    </citation>
    <scope>NUCLEOTIDE SEQUENCE [LARGE SCALE GENOMIC DNA]</scope>
    <source>
        <strain evidence="1 2">DSM 7119</strain>
    </source>
</reference>
<gene>
    <name evidence="1" type="ORF">SE18_25930</name>
</gene>
<organism evidence="1 2">
    <name type="scientific">Herpetosiphon geysericola</name>
    <dbReference type="NCBI Taxonomy" id="70996"/>
    <lineage>
        <taxon>Bacteria</taxon>
        <taxon>Bacillati</taxon>
        <taxon>Chloroflexota</taxon>
        <taxon>Chloroflexia</taxon>
        <taxon>Herpetosiphonales</taxon>
        <taxon>Herpetosiphonaceae</taxon>
        <taxon>Herpetosiphon</taxon>
    </lineage>
</organism>
<dbReference type="Proteomes" id="UP000050277">
    <property type="component" value="Unassembled WGS sequence"/>
</dbReference>
<sequence>MYTIHTVLGSILNVSNSRLLVQLKQELESTQSGSWHEVDAWIAKATPIIQRYYPHDLVYFQRIAVAPPRLVLPRVGGLRSPFKNDASLAFDASNDEATASEQITNYKRIDHTKNKILNFLDGLIVLDTNSIIQGDDGMNELEGLANPILMQGVTFLFNEVKEILAERRKSRADRKEPDDTPVPSTGLQTVEEVLNLKPKEVRLNDINEEIKHCINMIEQYRKNQRYAEAAIQQFGNIFQAPPIKRSELEDAEKSIQEYAQRLKNTIEKVYGHKISIVGLL</sequence>
<keyword evidence="2" id="KW-1185">Reference proteome</keyword>
<evidence type="ECO:0000313" key="1">
    <source>
        <dbReference type="EMBL" id="KPL80023.1"/>
    </source>
</evidence>
<comment type="caution">
    <text evidence="1">The sequence shown here is derived from an EMBL/GenBank/DDBJ whole genome shotgun (WGS) entry which is preliminary data.</text>
</comment>
<proteinExistence type="predicted"/>
<evidence type="ECO:0000313" key="2">
    <source>
        <dbReference type="Proteomes" id="UP000050277"/>
    </source>
</evidence>